<evidence type="ECO:0000259" key="2">
    <source>
        <dbReference type="Pfam" id="PF00582"/>
    </source>
</evidence>
<dbReference type="SUPFAM" id="SSF52402">
    <property type="entry name" value="Adenine nucleotide alpha hydrolases-like"/>
    <property type="match status" value="2"/>
</dbReference>
<comment type="caution">
    <text evidence="3">The sequence shown here is derived from an EMBL/GenBank/DDBJ whole genome shotgun (WGS) entry which is preliminary data.</text>
</comment>
<keyword evidence="4" id="KW-1185">Reference proteome</keyword>
<evidence type="ECO:0000313" key="4">
    <source>
        <dbReference type="Proteomes" id="UP000295729"/>
    </source>
</evidence>
<reference evidence="3 4" key="1">
    <citation type="submission" date="2019-03" db="EMBL/GenBank/DDBJ databases">
        <title>Genomic Encyclopedia of Type Strains, Phase IV (KMG-IV): sequencing the most valuable type-strain genomes for metagenomic binning, comparative biology and taxonomic classification.</title>
        <authorList>
            <person name="Goeker M."/>
        </authorList>
    </citation>
    <scope>NUCLEOTIDE SEQUENCE [LARGE SCALE GENOMIC DNA]</scope>
    <source>
        <strain evidence="3 4">DSM 5604</strain>
    </source>
</reference>
<name>A0A4R6XI15_9GAMM</name>
<dbReference type="AlphaFoldDB" id="A0A4R6XI15"/>
<proteinExistence type="inferred from homology"/>
<evidence type="ECO:0000313" key="3">
    <source>
        <dbReference type="EMBL" id="TDR15538.1"/>
    </source>
</evidence>
<feature type="domain" description="UspA" evidence="2">
    <location>
        <begin position="1"/>
        <end position="154"/>
    </location>
</feature>
<dbReference type="InterPro" id="IPR006016">
    <property type="entry name" value="UspA"/>
</dbReference>
<organism evidence="3 4">
    <name type="scientific">Marinomonas communis</name>
    <dbReference type="NCBI Taxonomy" id="28254"/>
    <lineage>
        <taxon>Bacteria</taxon>
        <taxon>Pseudomonadati</taxon>
        <taxon>Pseudomonadota</taxon>
        <taxon>Gammaproteobacteria</taxon>
        <taxon>Oceanospirillales</taxon>
        <taxon>Oceanospirillaceae</taxon>
        <taxon>Marinomonas</taxon>
    </lineage>
</organism>
<dbReference type="PRINTS" id="PR01438">
    <property type="entry name" value="UNVRSLSTRESS"/>
</dbReference>
<dbReference type="OrthoDB" id="9804721at2"/>
<dbReference type="Proteomes" id="UP000295729">
    <property type="component" value="Unassembled WGS sequence"/>
</dbReference>
<accession>A0A4R6XI15</accession>
<feature type="domain" description="UspA" evidence="2">
    <location>
        <begin position="204"/>
        <end position="281"/>
    </location>
</feature>
<dbReference type="CDD" id="cd00293">
    <property type="entry name" value="USP-like"/>
    <property type="match status" value="2"/>
</dbReference>
<dbReference type="Pfam" id="PF00582">
    <property type="entry name" value="Usp"/>
    <property type="match status" value="2"/>
</dbReference>
<gene>
    <name evidence="3" type="ORF">C8D85_0910</name>
</gene>
<dbReference type="PANTHER" id="PTHR46268">
    <property type="entry name" value="STRESS RESPONSE PROTEIN NHAX"/>
    <property type="match status" value="1"/>
</dbReference>
<comment type="similarity">
    <text evidence="1">Belongs to the universal stress protein A family.</text>
</comment>
<protein>
    <submittedName>
        <fullName evidence="3">Nucleotide-binding universal stress UspA family protein</fullName>
    </submittedName>
</protein>
<dbReference type="PANTHER" id="PTHR46268:SF6">
    <property type="entry name" value="UNIVERSAL STRESS PROTEIN UP12"/>
    <property type="match status" value="1"/>
</dbReference>
<dbReference type="RefSeq" id="WP_133560145.1">
    <property type="nucleotide sequence ID" value="NZ_SNZA01000001.1"/>
</dbReference>
<evidence type="ECO:0000256" key="1">
    <source>
        <dbReference type="ARBA" id="ARBA00008791"/>
    </source>
</evidence>
<sequence length="281" mass="30810">MKQIIACIDGSPLTEQVLNATEWLAKKTEAPVTLLHALEKANSQTHDLSGTIGFSSREHLLSELTELDEKRAKLALEHGRLLLDGAQAHLQQNGVSATPLQRHGDFVATLSDLEQDARAFIVGKQGTEHCQQHVIGSNLEHAARTLSQPILVIPSEFSAPSSFMVAFDGRETSIKALEKIANSPLLKDIPCHLVMVKRDKSGQQETLDKAKSKLVDLGFNVTGHLIEGENIQSTLLSFQQQHKIDLIAMGAYAHSKVRQFFVGSNTTKMLTESTVPVLILR</sequence>
<dbReference type="EMBL" id="SNZA01000001">
    <property type="protein sequence ID" value="TDR15538.1"/>
    <property type="molecule type" value="Genomic_DNA"/>
</dbReference>
<dbReference type="InterPro" id="IPR006015">
    <property type="entry name" value="Universal_stress_UspA"/>
</dbReference>
<dbReference type="Gene3D" id="3.40.50.12370">
    <property type="match status" value="1"/>
</dbReference>